<feature type="compositionally biased region" description="Polar residues" evidence="1">
    <location>
        <begin position="32"/>
        <end position="43"/>
    </location>
</feature>
<dbReference type="WBParaSite" id="nRc.2.0.1.t10301-RA">
    <property type="protein sequence ID" value="nRc.2.0.1.t10301-RA"/>
    <property type="gene ID" value="nRc.2.0.1.g10301"/>
</dbReference>
<organism evidence="2 3">
    <name type="scientific">Romanomermis culicivorax</name>
    <name type="common">Nematode worm</name>
    <dbReference type="NCBI Taxonomy" id="13658"/>
    <lineage>
        <taxon>Eukaryota</taxon>
        <taxon>Metazoa</taxon>
        <taxon>Ecdysozoa</taxon>
        <taxon>Nematoda</taxon>
        <taxon>Enoplea</taxon>
        <taxon>Dorylaimia</taxon>
        <taxon>Mermithida</taxon>
        <taxon>Mermithoidea</taxon>
        <taxon>Mermithidae</taxon>
        <taxon>Romanomermis</taxon>
    </lineage>
</organism>
<evidence type="ECO:0000313" key="2">
    <source>
        <dbReference type="Proteomes" id="UP000887565"/>
    </source>
</evidence>
<feature type="region of interest" description="Disordered" evidence="1">
    <location>
        <begin position="61"/>
        <end position="81"/>
    </location>
</feature>
<protein>
    <submittedName>
        <fullName evidence="3">Uncharacterized protein</fullName>
    </submittedName>
</protein>
<evidence type="ECO:0000313" key="3">
    <source>
        <dbReference type="WBParaSite" id="nRc.2.0.1.t10301-RA"/>
    </source>
</evidence>
<feature type="region of interest" description="Disordered" evidence="1">
    <location>
        <begin position="16"/>
        <end position="46"/>
    </location>
</feature>
<dbReference type="Proteomes" id="UP000887565">
    <property type="component" value="Unplaced"/>
</dbReference>
<accession>A0A915IAJ9</accession>
<dbReference type="AlphaFoldDB" id="A0A915IAJ9"/>
<keyword evidence="2" id="KW-1185">Reference proteome</keyword>
<reference evidence="3" key="1">
    <citation type="submission" date="2022-11" db="UniProtKB">
        <authorList>
            <consortium name="WormBaseParasite"/>
        </authorList>
    </citation>
    <scope>IDENTIFICATION</scope>
</reference>
<evidence type="ECO:0000256" key="1">
    <source>
        <dbReference type="SAM" id="MobiDB-lite"/>
    </source>
</evidence>
<name>A0A915IAJ9_ROMCU</name>
<proteinExistence type="predicted"/>
<sequence length="81" mass="8986">MNKFILKKKKLMSKIRNRKKVQTRGRQILAGTKSSNDDMNANKTGKFDIIKDTSKAVVDDATTAHPTRNVVSADKKTGKPA</sequence>